<evidence type="ECO:0000256" key="1">
    <source>
        <dbReference type="SAM" id="MobiDB-lite"/>
    </source>
</evidence>
<sequence length="81" mass="9351">NEQQQSDSENILEASTSSATTATTRTKIRKATSEIEDTDSLYDNALQIKLDLKPNEYRRGQYSFDIFINEYANEKLEIKKE</sequence>
<evidence type="ECO:0000313" key="3">
    <source>
        <dbReference type="Proteomes" id="UP000681720"/>
    </source>
</evidence>
<dbReference type="EMBL" id="CAJOBJ010171649">
    <property type="protein sequence ID" value="CAF4885285.1"/>
    <property type="molecule type" value="Genomic_DNA"/>
</dbReference>
<name>A0A8S3C6Q5_9BILA</name>
<accession>A0A8S3C6Q5</accession>
<feature type="compositionally biased region" description="Low complexity" evidence="1">
    <location>
        <begin position="14"/>
        <end position="25"/>
    </location>
</feature>
<evidence type="ECO:0000313" key="2">
    <source>
        <dbReference type="EMBL" id="CAF4885285.1"/>
    </source>
</evidence>
<organism evidence="2 3">
    <name type="scientific">Rotaria magnacalcarata</name>
    <dbReference type="NCBI Taxonomy" id="392030"/>
    <lineage>
        <taxon>Eukaryota</taxon>
        <taxon>Metazoa</taxon>
        <taxon>Spiralia</taxon>
        <taxon>Gnathifera</taxon>
        <taxon>Rotifera</taxon>
        <taxon>Eurotatoria</taxon>
        <taxon>Bdelloidea</taxon>
        <taxon>Philodinida</taxon>
        <taxon>Philodinidae</taxon>
        <taxon>Rotaria</taxon>
    </lineage>
</organism>
<feature type="non-terminal residue" evidence="2">
    <location>
        <position position="1"/>
    </location>
</feature>
<proteinExistence type="predicted"/>
<protein>
    <submittedName>
        <fullName evidence="2">Uncharacterized protein</fullName>
    </submittedName>
</protein>
<feature type="region of interest" description="Disordered" evidence="1">
    <location>
        <begin position="1"/>
        <end position="28"/>
    </location>
</feature>
<feature type="non-terminal residue" evidence="2">
    <location>
        <position position="81"/>
    </location>
</feature>
<dbReference type="AlphaFoldDB" id="A0A8S3C6Q5"/>
<reference evidence="2" key="1">
    <citation type="submission" date="2021-02" db="EMBL/GenBank/DDBJ databases">
        <authorList>
            <person name="Nowell W R."/>
        </authorList>
    </citation>
    <scope>NUCLEOTIDE SEQUENCE</scope>
</reference>
<comment type="caution">
    <text evidence="2">The sequence shown here is derived from an EMBL/GenBank/DDBJ whole genome shotgun (WGS) entry which is preliminary data.</text>
</comment>
<gene>
    <name evidence="2" type="ORF">GIL414_LOCUS51055</name>
</gene>
<dbReference type="Proteomes" id="UP000681720">
    <property type="component" value="Unassembled WGS sequence"/>
</dbReference>